<dbReference type="Pfam" id="PF20182">
    <property type="entry name" value="DUF6545"/>
    <property type="match status" value="1"/>
</dbReference>
<dbReference type="EMBL" id="JASCIS010000053">
    <property type="protein sequence ID" value="MDI3423375.1"/>
    <property type="molecule type" value="Genomic_DNA"/>
</dbReference>
<comment type="caution">
    <text evidence="3">The sequence shown here is derived from an EMBL/GenBank/DDBJ whole genome shotgun (WGS) entry which is preliminary data.</text>
</comment>
<name>A0ABT6T681_9ACTN</name>
<feature type="transmembrane region" description="Helical" evidence="1">
    <location>
        <begin position="164"/>
        <end position="182"/>
    </location>
</feature>
<proteinExistence type="predicted"/>
<feature type="domain" description="DUF6545" evidence="2">
    <location>
        <begin position="246"/>
        <end position="377"/>
    </location>
</feature>
<reference evidence="3 4" key="1">
    <citation type="submission" date="2023-05" db="EMBL/GenBank/DDBJ databases">
        <title>Draft genome sequence of Streptomyces sp. B-S-A12 isolated from a cave soil in Thailand.</title>
        <authorList>
            <person name="Chamroensaksri N."/>
            <person name="Muangham S."/>
        </authorList>
    </citation>
    <scope>NUCLEOTIDE SEQUENCE [LARGE SCALE GENOMIC DNA]</scope>
    <source>
        <strain evidence="3 4">B-S-A12</strain>
    </source>
</reference>
<dbReference type="NCBIfam" id="NF042915">
    <property type="entry name" value="MAB_1171c_fam"/>
    <property type="match status" value="1"/>
</dbReference>
<organism evidence="3 4">
    <name type="scientific">Streptomyces luteolus</name>
    <dbReference type="NCBI Taxonomy" id="3043615"/>
    <lineage>
        <taxon>Bacteria</taxon>
        <taxon>Bacillati</taxon>
        <taxon>Actinomycetota</taxon>
        <taxon>Actinomycetes</taxon>
        <taxon>Kitasatosporales</taxon>
        <taxon>Streptomycetaceae</taxon>
        <taxon>Streptomyces</taxon>
    </lineage>
</organism>
<keyword evidence="1" id="KW-0812">Transmembrane</keyword>
<keyword evidence="4" id="KW-1185">Reference proteome</keyword>
<feature type="transmembrane region" description="Helical" evidence="1">
    <location>
        <begin position="100"/>
        <end position="117"/>
    </location>
</feature>
<feature type="transmembrane region" description="Helical" evidence="1">
    <location>
        <begin position="29"/>
        <end position="51"/>
    </location>
</feature>
<dbReference type="InterPro" id="IPR046675">
    <property type="entry name" value="DUF6545"/>
</dbReference>
<evidence type="ECO:0000259" key="2">
    <source>
        <dbReference type="Pfam" id="PF20182"/>
    </source>
</evidence>
<feature type="transmembrane region" description="Helical" evidence="1">
    <location>
        <begin position="71"/>
        <end position="88"/>
    </location>
</feature>
<evidence type="ECO:0000256" key="1">
    <source>
        <dbReference type="SAM" id="Phobius"/>
    </source>
</evidence>
<accession>A0ABT6T681</accession>
<evidence type="ECO:0000313" key="4">
    <source>
        <dbReference type="Proteomes" id="UP001237105"/>
    </source>
</evidence>
<keyword evidence="1" id="KW-0472">Membrane</keyword>
<evidence type="ECO:0000313" key="3">
    <source>
        <dbReference type="EMBL" id="MDI3423375.1"/>
    </source>
</evidence>
<dbReference type="RefSeq" id="WP_282539219.1">
    <property type="nucleotide sequence ID" value="NZ_JASCIS010000053.1"/>
</dbReference>
<gene>
    <name evidence="3" type="ORF">QIT00_33355</name>
</gene>
<dbReference type="Proteomes" id="UP001237105">
    <property type="component" value="Unassembled WGS sequence"/>
</dbReference>
<protein>
    <recommendedName>
        <fullName evidence="2">DUF6545 domain-containing protein</fullName>
    </recommendedName>
</protein>
<feature type="transmembrane region" description="Helical" evidence="1">
    <location>
        <begin position="129"/>
        <end position="152"/>
    </location>
</feature>
<sequence length="393" mass="41868">MNVVFLGMALLLTGAAGYWVFGRGTPRPTGVWAMGGLLGAFALAFASYAPLVGDTVETLVPHVARLLSNSASLAAATAVLAVIFQLNLDPVEARRRIRVRLALLGTTVASMTILFAVEQLAHRSPHVYAVYLLLYVSYLGFAVVDFLAQALRQSTSTRRSSVRVGLRTAAAGCVFALIYLVYKLVRLIDLGLSLGLVDSHAECSSLVGTPCVFSVTSPVLAVLLMCVGLTLPAVIYPISQARRRRWEVRSFEALGGLWQDLSAAMPHIVLSSEDAEDMSTESDFLLQRRVIEISDGILTLRPYRPRAVQAMAEGTVDAGTVRGAAAVEAAVVKAALSNLEVGRLADDVAPPSAEAHSRRDLRAATEWYLLMAHAYASSGGRVADDGQANTVGA</sequence>
<feature type="transmembrane region" description="Helical" evidence="1">
    <location>
        <begin position="6"/>
        <end position="22"/>
    </location>
</feature>
<dbReference type="InterPro" id="IPR050039">
    <property type="entry name" value="MAB_1171c-like"/>
</dbReference>
<keyword evidence="1" id="KW-1133">Transmembrane helix</keyword>
<feature type="transmembrane region" description="Helical" evidence="1">
    <location>
        <begin position="219"/>
        <end position="239"/>
    </location>
</feature>